<dbReference type="InterPro" id="IPR013517">
    <property type="entry name" value="FG-GAP"/>
</dbReference>
<comment type="caution">
    <text evidence="3">The sequence shown here is derived from an EMBL/GenBank/DDBJ whole genome shotgun (WGS) entry which is preliminary data.</text>
</comment>
<evidence type="ECO:0000313" key="4">
    <source>
        <dbReference type="Proteomes" id="UP000288812"/>
    </source>
</evidence>
<dbReference type="Proteomes" id="UP000288812">
    <property type="component" value="Unassembled WGS sequence"/>
</dbReference>
<protein>
    <submittedName>
        <fullName evidence="3">VCBS repeat-containing protein</fullName>
    </submittedName>
</protein>
<dbReference type="OrthoDB" id="1707115at2"/>
<gene>
    <name evidence="3" type="ORF">EF514_02250</name>
</gene>
<keyword evidence="2" id="KW-0472">Membrane</keyword>
<dbReference type="SUPFAM" id="SSF69318">
    <property type="entry name" value="Integrin alpha N-terminal domain"/>
    <property type="match status" value="1"/>
</dbReference>
<dbReference type="AlphaFoldDB" id="A0A437S9K9"/>
<keyword evidence="4" id="KW-1185">Reference proteome</keyword>
<sequence length="257" mass="29428">MLLKYFFKISGDIIKKYILIFTLPLILLLYFLIPKTVIFDDVKIIQYPGKYSITIKDKTPIYRKGQFLTGAAGDINGDGFLDIALINKKFFSNRGSTLEILSPLKNSHTLFKRDLSQIKPWKVSLGDVTGDGVMELAIGVEKTSPHHNIMAKRCFFYNLDFDSGKLIPRYRASRFARPLEDYILYDIDKDGTCEVMSIEYTQRGKVLSAYKWSGFGFKVEYSSREYKNLDNFQIINSKLCTGEKEVFLEEGILKIGG</sequence>
<feature type="transmembrane region" description="Helical" evidence="2">
    <location>
        <begin position="16"/>
        <end position="33"/>
    </location>
</feature>
<evidence type="ECO:0000313" key="3">
    <source>
        <dbReference type="EMBL" id="RVU55571.1"/>
    </source>
</evidence>
<dbReference type="InterPro" id="IPR028994">
    <property type="entry name" value="Integrin_alpha_N"/>
</dbReference>
<proteinExistence type="predicted"/>
<name>A0A437S9K9_9FIRM</name>
<dbReference type="Gene3D" id="2.130.10.130">
    <property type="entry name" value="Integrin alpha, N-terminal"/>
    <property type="match status" value="1"/>
</dbReference>
<accession>A0A437S9K9</accession>
<dbReference type="EMBL" id="RLIH01000002">
    <property type="protein sequence ID" value="RVU55571.1"/>
    <property type="molecule type" value="Genomic_DNA"/>
</dbReference>
<keyword evidence="1" id="KW-0732">Signal</keyword>
<evidence type="ECO:0000256" key="1">
    <source>
        <dbReference type="ARBA" id="ARBA00022729"/>
    </source>
</evidence>
<evidence type="ECO:0000256" key="2">
    <source>
        <dbReference type="SAM" id="Phobius"/>
    </source>
</evidence>
<keyword evidence="2" id="KW-0812">Transmembrane</keyword>
<reference evidence="3 4" key="1">
    <citation type="submission" date="2018-11" db="EMBL/GenBank/DDBJ databases">
        <title>Genome sequencing and assembly of Anaerosphaera sp. nov., GS7-6-2.</title>
        <authorList>
            <person name="Rettenmaier R."/>
            <person name="Liebl W."/>
            <person name="Zverlov V."/>
        </authorList>
    </citation>
    <scope>NUCLEOTIDE SEQUENCE [LARGE SCALE GENOMIC DNA]</scope>
    <source>
        <strain evidence="3 4">GS7-6-2</strain>
    </source>
</reference>
<keyword evidence="2" id="KW-1133">Transmembrane helix</keyword>
<dbReference type="Pfam" id="PF01839">
    <property type="entry name" value="FG-GAP"/>
    <property type="match status" value="1"/>
</dbReference>
<organism evidence="3 4">
    <name type="scientific">Anaerosphaera multitolerans</name>
    <dbReference type="NCBI Taxonomy" id="2487351"/>
    <lineage>
        <taxon>Bacteria</taxon>
        <taxon>Bacillati</taxon>
        <taxon>Bacillota</taxon>
        <taxon>Tissierellia</taxon>
        <taxon>Tissierellales</taxon>
        <taxon>Peptoniphilaceae</taxon>
        <taxon>Anaerosphaera</taxon>
    </lineage>
</organism>